<evidence type="ECO:0000256" key="4">
    <source>
        <dbReference type="ARBA" id="ARBA00022723"/>
    </source>
</evidence>
<feature type="domain" description="RING-type" evidence="11">
    <location>
        <begin position="45"/>
        <end position="92"/>
    </location>
</feature>
<evidence type="ECO:0000313" key="13">
    <source>
        <dbReference type="EMBL" id="TNN11743.1"/>
    </source>
</evidence>
<evidence type="ECO:0000259" key="11">
    <source>
        <dbReference type="PROSITE" id="PS50089"/>
    </source>
</evidence>
<name>A0A4Z2D5H3_SCHJA</name>
<dbReference type="GO" id="GO:0008270">
    <property type="term" value="F:zinc ion binding"/>
    <property type="evidence" value="ECO:0007669"/>
    <property type="project" value="UniProtKB-KW"/>
</dbReference>
<keyword evidence="5" id="KW-0677">Repeat</keyword>
<dbReference type="AlphaFoldDB" id="A0A4Z2D5H3"/>
<dbReference type="CDD" id="cd20338">
    <property type="entry name" value="BRcat_RBR_RNF19"/>
    <property type="match status" value="1"/>
</dbReference>
<evidence type="ECO:0000256" key="6">
    <source>
        <dbReference type="ARBA" id="ARBA00022771"/>
    </source>
</evidence>
<dbReference type="Pfam" id="PF01485">
    <property type="entry name" value="IBR"/>
    <property type="match status" value="2"/>
</dbReference>
<evidence type="ECO:0000256" key="9">
    <source>
        <dbReference type="PROSITE-ProRule" id="PRU00175"/>
    </source>
</evidence>
<gene>
    <name evidence="13" type="ORF">EWB00_004263</name>
</gene>
<feature type="region of interest" description="Disordered" evidence="10">
    <location>
        <begin position="234"/>
        <end position="280"/>
    </location>
</feature>
<comment type="catalytic activity">
    <reaction evidence="1">
        <text>[E2 ubiquitin-conjugating enzyme]-S-ubiquitinyl-L-cysteine + [acceptor protein]-L-lysine = [E2 ubiquitin-conjugating enzyme]-L-cysteine + [acceptor protein]-N(6)-ubiquitinyl-L-lysine.</text>
        <dbReference type="EC" id="2.3.2.31"/>
    </reaction>
</comment>
<evidence type="ECO:0000256" key="2">
    <source>
        <dbReference type="ARBA" id="ARBA00012251"/>
    </source>
</evidence>
<dbReference type="Pfam" id="PF00097">
    <property type="entry name" value="zf-C3HC4"/>
    <property type="match status" value="1"/>
</dbReference>
<dbReference type="InterPro" id="IPR002867">
    <property type="entry name" value="IBR_dom"/>
</dbReference>
<dbReference type="OrthoDB" id="1431934at2759"/>
<evidence type="ECO:0000259" key="12">
    <source>
        <dbReference type="PROSITE" id="PS51873"/>
    </source>
</evidence>
<evidence type="ECO:0000313" key="14">
    <source>
        <dbReference type="Proteomes" id="UP000311919"/>
    </source>
</evidence>
<evidence type="ECO:0000256" key="7">
    <source>
        <dbReference type="ARBA" id="ARBA00022786"/>
    </source>
</evidence>
<dbReference type="Proteomes" id="UP000311919">
    <property type="component" value="Unassembled WGS sequence"/>
</dbReference>
<comment type="caution">
    <text evidence="13">The sequence shown here is derived from an EMBL/GenBank/DDBJ whole genome shotgun (WGS) entry which is preliminary data.</text>
</comment>
<organism evidence="13 14">
    <name type="scientific">Schistosoma japonicum</name>
    <name type="common">Blood fluke</name>
    <dbReference type="NCBI Taxonomy" id="6182"/>
    <lineage>
        <taxon>Eukaryota</taxon>
        <taxon>Metazoa</taxon>
        <taxon>Spiralia</taxon>
        <taxon>Lophotrochozoa</taxon>
        <taxon>Platyhelminthes</taxon>
        <taxon>Trematoda</taxon>
        <taxon>Digenea</taxon>
        <taxon>Strigeidida</taxon>
        <taxon>Schistosomatoidea</taxon>
        <taxon>Schistosomatidae</taxon>
        <taxon>Schistosoma</taxon>
    </lineage>
</organism>
<evidence type="ECO:0000256" key="8">
    <source>
        <dbReference type="ARBA" id="ARBA00022833"/>
    </source>
</evidence>
<evidence type="ECO:0000256" key="5">
    <source>
        <dbReference type="ARBA" id="ARBA00022737"/>
    </source>
</evidence>
<keyword evidence="4" id="KW-0479">Metal-binding</keyword>
<dbReference type="InterPro" id="IPR044066">
    <property type="entry name" value="TRIAD_supradom"/>
</dbReference>
<keyword evidence="14" id="KW-1185">Reference proteome</keyword>
<evidence type="ECO:0000256" key="1">
    <source>
        <dbReference type="ARBA" id="ARBA00001798"/>
    </source>
</evidence>
<dbReference type="SMART" id="SM00647">
    <property type="entry name" value="IBR"/>
    <property type="match status" value="2"/>
</dbReference>
<dbReference type="GO" id="GO:0016567">
    <property type="term" value="P:protein ubiquitination"/>
    <property type="evidence" value="ECO:0007669"/>
    <property type="project" value="InterPro"/>
</dbReference>
<dbReference type="PROSITE" id="PS51873">
    <property type="entry name" value="TRIAD"/>
    <property type="match status" value="1"/>
</dbReference>
<reference evidence="13 14" key="1">
    <citation type="submission" date="2019-03" db="EMBL/GenBank/DDBJ databases">
        <title>An improved genome assembly of the fluke Schistosoma japonicum.</title>
        <authorList>
            <person name="Hu W."/>
            <person name="Luo F."/>
            <person name="Yin M."/>
            <person name="Mo X."/>
            <person name="Sun C."/>
            <person name="Wu Q."/>
            <person name="Zhu B."/>
            <person name="Xiang M."/>
            <person name="Wang J."/>
            <person name="Wang Y."/>
            <person name="Zhang T."/>
            <person name="Xu B."/>
            <person name="Zheng H."/>
            <person name="Feng Z."/>
        </authorList>
    </citation>
    <scope>NUCLEOTIDE SEQUENCE [LARGE SCALE GENOMIC DNA]</scope>
    <source>
        <strain evidence="13">HuSjv2</strain>
        <tissue evidence="13">Worms</tissue>
    </source>
</reference>
<keyword evidence="6 9" id="KW-0863">Zinc-finger</keyword>
<feature type="domain" description="RING-type" evidence="12">
    <location>
        <begin position="41"/>
        <end position="392"/>
    </location>
</feature>
<dbReference type="GO" id="GO:0061630">
    <property type="term" value="F:ubiquitin protein ligase activity"/>
    <property type="evidence" value="ECO:0007669"/>
    <property type="project" value="UniProtKB-EC"/>
</dbReference>
<dbReference type="EC" id="2.3.2.31" evidence="2"/>
<evidence type="ECO:0000256" key="3">
    <source>
        <dbReference type="ARBA" id="ARBA00022679"/>
    </source>
</evidence>
<dbReference type="PANTHER" id="PTHR11685">
    <property type="entry name" value="RBR FAMILY RING FINGER AND IBR DOMAIN-CONTAINING"/>
    <property type="match status" value="1"/>
</dbReference>
<dbReference type="EMBL" id="SKCS01000282">
    <property type="protein sequence ID" value="TNN11743.1"/>
    <property type="molecule type" value="Genomic_DNA"/>
</dbReference>
<dbReference type="InterPro" id="IPR018957">
    <property type="entry name" value="Znf_C3HC4_RING-type"/>
</dbReference>
<dbReference type="InterPro" id="IPR013083">
    <property type="entry name" value="Znf_RING/FYVE/PHD"/>
</dbReference>
<proteinExistence type="predicted"/>
<feature type="compositionally biased region" description="Polar residues" evidence="10">
    <location>
        <begin position="312"/>
        <end position="326"/>
    </location>
</feature>
<keyword evidence="8" id="KW-0862">Zinc</keyword>
<dbReference type="InterPro" id="IPR001841">
    <property type="entry name" value="Znf_RING"/>
</dbReference>
<dbReference type="Gene3D" id="1.20.120.1750">
    <property type="match status" value="1"/>
</dbReference>
<sequence>MSSNSPSGNKDSRIGLWFKRILPDSRSQVKKCNELTSFSENEIECPVCLMPTEDPLQLNSCGHFACSVCWRNFISSQIENFALAHLTCVACSELLQPSTIIHLLSAVADRHESLHSPVKENQYARSLARYEEFLLQQVMSREPEARWCPRGCGYGLIAHSFQACPQIVCLHPECEGRSFCFKCKRPWSTDIKNGSSSHQNNVVHICPVEQDIRSNTLDGLRAFFGIRRFSRQISGQNSKAHGPQQKVPDTVLPIHLSTSTPKKEKRPRVSKSFPTSGDYASDTRLSMEELFPDADLENANNAAHALEKKRPVSNTDMANSSESAPKTNKRRSVDSDGQVKPCPNCKTLIQKLNDGSCNSMVCSICNYEFCWLCLREITATHYLKYVSNIIWLLGIHIQINNFLLVSRFYVTYFTHHRTLFISYLLLNLSTFPSKKIERNHFFISGGYNMNVKISKRQSFNSAIV</sequence>
<protein>
    <recommendedName>
        <fullName evidence="2">RBR-type E3 ubiquitin transferase</fullName>
        <ecNumber evidence="2">2.3.2.31</ecNumber>
    </recommendedName>
</protein>
<dbReference type="SUPFAM" id="SSF57850">
    <property type="entry name" value="RING/U-box"/>
    <property type="match status" value="3"/>
</dbReference>
<feature type="region of interest" description="Disordered" evidence="10">
    <location>
        <begin position="306"/>
        <end position="338"/>
    </location>
</feature>
<keyword evidence="7" id="KW-0833">Ubl conjugation pathway</keyword>
<accession>A0A4Z2D5H3</accession>
<evidence type="ECO:0000256" key="10">
    <source>
        <dbReference type="SAM" id="MobiDB-lite"/>
    </source>
</evidence>
<dbReference type="InterPro" id="IPR031127">
    <property type="entry name" value="E3_UB_ligase_RBR"/>
</dbReference>
<dbReference type="Gene3D" id="3.30.40.10">
    <property type="entry name" value="Zinc/RING finger domain, C3HC4 (zinc finger)"/>
    <property type="match status" value="1"/>
</dbReference>
<keyword evidence="3" id="KW-0808">Transferase</keyword>
<dbReference type="PROSITE" id="PS50089">
    <property type="entry name" value="ZF_RING_2"/>
    <property type="match status" value="1"/>
</dbReference>